<organism evidence="10 11">
    <name type="scientific">Rhodovarius crocodyli</name>
    <dbReference type="NCBI Taxonomy" id="1979269"/>
    <lineage>
        <taxon>Bacteria</taxon>
        <taxon>Pseudomonadati</taxon>
        <taxon>Pseudomonadota</taxon>
        <taxon>Alphaproteobacteria</taxon>
        <taxon>Acetobacterales</taxon>
        <taxon>Roseomonadaceae</taxon>
        <taxon>Rhodovarius</taxon>
    </lineage>
</organism>
<proteinExistence type="inferred from homology"/>
<evidence type="ECO:0000256" key="8">
    <source>
        <dbReference type="RuleBase" id="RU363032"/>
    </source>
</evidence>
<dbReference type="Gene3D" id="1.10.3720.10">
    <property type="entry name" value="MetI-like"/>
    <property type="match status" value="1"/>
</dbReference>
<dbReference type="CDD" id="cd06261">
    <property type="entry name" value="TM_PBP2"/>
    <property type="match status" value="1"/>
</dbReference>
<evidence type="ECO:0000256" key="3">
    <source>
        <dbReference type="ARBA" id="ARBA00022448"/>
    </source>
</evidence>
<comment type="subcellular location">
    <subcellularLocation>
        <location evidence="1 8">Cell membrane</location>
        <topology evidence="1 8">Multi-pass membrane protein</topology>
    </subcellularLocation>
</comment>
<dbReference type="EMBL" id="SACL01000009">
    <property type="protein sequence ID" value="RVT91702.1"/>
    <property type="molecule type" value="Genomic_DNA"/>
</dbReference>
<accession>A0A437M262</accession>
<gene>
    <name evidence="10" type="ORF">EOD42_20465</name>
</gene>
<evidence type="ECO:0000259" key="9">
    <source>
        <dbReference type="PROSITE" id="PS50928"/>
    </source>
</evidence>
<evidence type="ECO:0000256" key="7">
    <source>
        <dbReference type="ARBA" id="ARBA00023136"/>
    </source>
</evidence>
<evidence type="ECO:0000313" key="11">
    <source>
        <dbReference type="Proteomes" id="UP000282957"/>
    </source>
</evidence>
<evidence type="ECO:0000313" key="10">
    <source>
        <dbReference type="EMBL" id="RVT91702.1"/>
    </source>
</evidence>
<name>A0A437M262_9PROT</name>
<keyword evidence="4" id="KW-1003">Cell membrane</keyword>
<keyword evidence="7 8" id="KW-0472">Membrane</keyword>
<dbReference type="PROSITE" id="PS50928">
    <property type="entry name" value="ABC_TM1"/>
    <property type="match status" value="1"/>
</dbReference>
<protein>
    <submittedName>
        <fullName evidence="10">ABC transporter permease</fullName>
    </submittedName>
</protein>
<keyword evidence="3 8" id="KW-0813">Transport</keyword>
<evidence type="ECO:0000256" key="5">
    <source>
        <dbReference type="ARBA" id="ARBA00022692"/>
    </source>
</evidence>
<keyword evidence="5 8" id="KW-0812">Transmembrane</keyword>
<sequence>MKRNLTALPAMLALAVLAGAYGSFFATGLLRQVPGTASVAGPASAENYLKFFSGAGQLPVFADTFIFSIIVTLATVIIGYPLAYFIARTESRFLRVAFLAVLVATFLSGSVTRAYGWMVILGNRGLLNSMLMNMGLIEAPLRILYRQLGVGIALVHFILPFFVLTVVGGIRNVPRALEEASRDLGCGPVRTFAKVTLPLSLPAIAEGMALSLALALSAFLFPLMLGGGRVRLVANYIYDQIFVAFDIPFAAVVSAGFLVCSCGALMLMMALQKALLRRFATGGIGA</sequence>
<evidence type="ECO:0000256" key="6">
    <source>
        <dbReference type="ARBA" id="ARBA00022989"/>
    </source>
</evidence>
<dbReference type="PANTHER" id="PTHR42929:SF5">
    <property type="entry name" value="ABC TRANSPORTER PERMEASE PROTEIN"/>
    <property type="match status" value="1"/>
</dbReference>
<keyword evidence="11" id="KW-1185">Reference proteome</keyword>
<evidence type="ECO:0000256" key="2">
    <source>
        <dbReference type="ARBA" id="ARBA00007069"/>
    </source>
</evidence>
<evidence type="ECO:0000256" key="1">
    <source>
        <dbReference type="ARBA" id="ARBA00004651"/>
    </source>
</evidence>
<dbReference type="Pfam" id="PF00528">
    <property type="entry name" value="BPD_transp_1"/>
    <property type="match status" value="1"/>
</dbReference>
<keyword evidence="6 8" id="KW-1133">Transmembrane helix</keyword>
<comment type="caution">
    <text evidence="10">The sequence shown here is derived from an EMBL/GenBank/DDBJ whole genome shotgun (WGS) entry which is preliminary data.</text>
</comment>
<feature type="transmembrane region" description="Helical" evidence="8">
    <location>
        <begin position="98"/>
        <end position="123"/>
    </location>
</feature>
<comment type="similarity">
    <text evidence="2">Belongs to the binding-protein-dependent transport system permease family. CysTW subfamily.</text>
</comment>
<dbReference type="SUPFAM" id="SSF161098">
    <property type="entry name" value="MetI-like"/>
    <property type="match status" value="1"/>
</dbReference>
<dbReference type="RefSeq" id="WP_127789449.1">
    <property type="nucleotide sequence ID" value="NZ_SACL01000009.1"/>
</dbReference>
<dbReference type="OrthoDB" id="7915284at2"/>
<dbReference type="Proteomes" id="UP000282957">
    <property type="component" value="Unassembled WGS sequence"/>
</dbReference>
<dbReference type="GO" id="GO:0005886">
    <property type="term" value="C:plasma membrane"/>
    <property type="evidence" value="ECO:0007669"/>
    <property type="project" value="UniProtKB-SubCell"/>
</dbReference>
<feature type="transmembrane region" description="Helical" evidence="8">
    <location>
        <begin position="65"/>
        <end position="86"/>
    </location>
</feature>
<dbReference type="PANTHER" id="PTHR42929">
    <property type="entry name" value="INNER MEMBRANE ABC TRANSPORTER PERMEASE PROTEIN YDCU-RELATED-RELATED"/>
    <property type="match status" value="1"/>
</dbReference>
<evidence type="ECO:0000256" key="4">
    <source>
        <dbReference type="ARBA" id="ARBA00022475"/>
    </source>
</evidence>
<reference evidence="10 11" key="1">
    <citation type="submission" date="2019-01" db="EMBL/GenBank/DDBJ databases">
        <authorList>
            <person name="Chen W.-M."/>
        </authorList>
    </citation>
    <scope>NUCLEOTIDE SEQUENCE [LARGE SCALE GENOMIC DNA]</scope>
    <source>
        <strain evidence="10 11">CCP-6</strain>
    </source>
</reference>
<feature type="domain" description="ABC transmembrane type-1" evidence="9">
    <location>
        <begin position="61"/>
        <end position="270"/>
    </location>
</feature>
<dbReference type="GO" id="GO:0055085">
    <property type="term" value="P:transmembrane transport"/>
    <property type="evidence" value="ECO:0007669"/>
    <property type="project" value="InterPro"/>
</dbReference>
<dbReference type="AlphaFoldDB" id="A0A437M262"/>
<feature type="transmembrane region" description="Helical" evidence="8">
    <location>
        <begin position="241"/>
        <end position="268"/>
    </location>
</feature>
<feature type="transmembrane region" description="Helical" evidence="8">
    <location>
        <begin position="199"/>
        <end position="221"/>
    </location>
</feature>
<dbReference type="InterPro" id="IPR000515">
    <property type="entry name" value="MetI-like"/>
</dbReference>
<feature type="transmembrane region" description="Helical" evidence="8">
    <location>
        <begin position="143"/>
        <end position="167"/>
    </location>
</feature>
<dbReference type="InterPro" id="IPR035906">
    <property type="entry name" value="MetI-like_sf"/>
</dbReference>